<evidence type="ECO:0000313" key="4">
    <source>
        <dbReference type="Proteomes" id="UP000006039"/>
    </source>
</evidence>
<reference evidence="2" key="2">
    <citation type="submission" date="2010-07" db="EMBL/GenBank/DDBJ databases">
        <authorList>
            <consortium name="The Broad Institute Genome Sequencing Platform"/>
            <consortium name="Broad Institute Genome Sequencing Center for Infectious Disease"/>
            <person name="Ma L.-J."/>
            <person name="Dead R."/>
            <person name="Young S."/>
            <person name="Zeng Q."/>
            <person name="Koehrsen M."/>
            <person name="Alvarado L."/>
            <person name="Berlin A."/>
            <person name="Chapman S.B."/>
            <person name="Chen Z."/>
            <person name="Freedman E."/>
            <person name="Gellesch M."/>
            <person name="Goldberg J."/>
            <person name="Griggs A."/>
            <person name="Gujja S."/>
            <person name="Heilman E.R."/>
            <person name="Heiman D."/>
            <person name="Hepburn T."/>
            <person name="Howarth C."/>
            <person name="Jen D."/>
            <person name="Larson L."/>
            <person name="Mehta T."/>
            <person name="Neiman D."/>
            <person name="Pearson M."/>
            <person name="Roberts A."/>
            <person name="Saif S."/>
            <person name="Shea T."/>
            <person name="Shenoy N."/>
            <person name="Sisk P."/>
            <person name="Stolte C."/>
            <person name="Sykes S."/>
            <person name="Walk T."/>
            <person name="White J."/>
            <person name="Yandava C."/>
            <person name="Haas B."/>
            <person name="Nusbaum C."/>
            <person name="Birren B."/>
        </authorList>
    </citation>
    <scope>NUCLEOTIDE SEQUENCE</scope>
    <source>
        <strain evidence="2">R3-111a-1</strain>
    </source>
</reference>
<proteinExistence type="predicted"/>
<feature type="chain" id="PRO_5015094919" description="Extracellular membrane protein CFEM domain-containing protein" evidence="1">
    <location>
        <begin position="19"/>
        <end position="110"/>
    </location>
</feature>
<reference evidence="2" key="3">
    <citation type="submission" date="2010-09" db="EMBL/GenBank/DDBJ databases">
        <title>Annotation of Gaeumannomyces graminis var. tritici R3-111a-1.</title>
        <authorList>
            <consortium name="The Broad Institute Genome Sequencing Platform"/>
            <person name="Ma L.-J."/>
            <person name="Dead R."/>
            <person name="Young S.K."/>
            <person name="Zeng Q."/>
            <person name="Gargeya S."/>
            <person name="Fitzgerald M."/>
            <person name="Haas B."/>
            <person name="Abouelleil A."/>
            <person name="Alvarado L."/>
            <person name="Arachchi H.M."/>
            <person name="Berlin A."/>
            <person name="Brown A."/>
            <person name="Chapman S.B."/>
            <person name="Chen Z."/>
            <person name="Dunbar C."/>
            <person name="Freedman E."/>
            <person name="Gearin G."/>
            <person name="Gellesch M."/>
            <person name="Goldberg J."/>
            <person name="Griggs A."/>
            <person name="Gujja S."/>
            <person name="Heiman D."/>
            <person name="Howarth C."/>
            <person name="Larson L."/>
            <person name="Lui A."/>
            <person name="MacDonald P.J.P."/>
            <person name="Mehta T."/>
            <person name="Montmayeur A."/>
            <person name="Murphy C."/>
            <person name="Neiman D."/>
            <person name="Pearson M."/>
            <person name="Priest M."/>
            <person name="Roberts A."/>
            <person name="Saif S."/>
            <person name="Shea T."/>
            <person name="Shenoy N."/>
            <person name="Sisk P."/>
            <person name="Stolte C."/>
            <person name="Sykes S."/>
            <person name="Yandava C."/>
            <person name="Wortman J."/>
            <person name="Nusbaum C."/>
            <person name="Birren B."/>
        </authorList>
    </citation>
    <scope>NUCLEOTIDE SEQUENCE</scope>
    <source>
        <strain evidence="2">R3-111a-1</strain>
    </source>
</reference>
<dbReference type="AlphaFoldDB" id="J3P581"/>
<dbReference type="EMBL" id="GL385398">
    <property type="protein sequence ID" value="EJT74832.1"/>
    <property type="molecule type" value="Genomic_DNA"/>
</dbReference>
<organism evidence="2">
    <name type="scientific">Gaeumannomyces tritici (strain R3-111a-1)</name>
    <name type="common">Wheat and barley take-all root rot fungus</name>
    <name type="synonym">Gaeumannomyces graminis var. tritici</name>
    <dbReference type="NCBI Taxonomy" id="644352"/>
    <lineage>
        <taxon>Eukaryota</taxon>
        <taxon>Fungi</taxon>
        <taxon>Dikarya</taxon>
        <taxon>Ascomycota</taxon>
        <taxon>Pezizomycotina</taxon>
        <taxon>Sordariomycetes</taxon>
        <taxon>Sordariomycetidae</taxon>
        <taxon>Magnaporthales</taxon>
        <taxon>Magnaporthaceae</taxon>
        <taxon>Gaeumannomyces</taxon>
    </lineage>
</organism>
<dbReference type="eggNOG" id="ENOG502RN9M">
    <property type="taxonomic scope" value="Eukaryota"/>
</dbReference>
<evidence type="ECO:0000313" key="2">
    <source>
        <dbReference type="EMBL" id="EJT74832.1"/>
    </source>
</evidence>
<dbReference type="OrthoDB" id="10496949at2759"/>
<dbReference type="Proteomes" id="UP000006039">
    <property type="component" value="Unassembled WGS sequence"/>
</dbReference>
<dbReference type="HOGENOM" id="CLU_172702_0_0_1"/>
<reference evidence="3" key="4">
    <citation type="journal article" date="2015" name="G3 (Bethesda)">
        <title>Genome sequences of three phytopathogenic species of the Magnaporthaceae family of fungi.</title>
        <authorList>
            <person name="Okagaki L.H."/>
            <person name="Nunes C.C."/>
            <person name="Sailsbery J."/>
            <person name="Clay B."/>
            <person name="Brown D."/>
            <person name="John T."/>
            <person name="Oh Y."/>
            <person name="Young N."/>
            <person name="Fitzgerald M."/>
            <person name="Haas B.J."/>
            <person name="Zeng Q."/>
            <person name="Young S."/>
            <person name="Adiconis X."/>
            <person name="Fan L."/>
            <person name="Levin J.Z."/>
            <person name="Mitchell T.K."/>
            <person name="Okubara P.A."/>
            <person name="Farman M.L."/>
            <person name="Kohn L.M."/>
            <person name="Birren B."/>
            <person name="Ma L.-J."/>
            <person name="Dean R.A."/>
        </authorList>
    </citation>
    <scope>NUCLEOTIDE SEQUENCE</scope>
    <source>
        <strain evidence="3">R3-111a-1</strain>
    </source>
</reference>
<accession>J3P581</accession>
<dbReference type="VEuPathDB" id="FungiDB:GGTG_08670"/>
<keyword evidence="1" id="KW-0732">Signal</keyword>
<evidence type="ECO:0000256" key="1">
    <source>
        <dbReference type="SAM" id="SignalP"/>
    </source>
</evidence>
<gene>
    <name evidence="3" type="primary">20349128</name>
    <name evidence="2" type="ORF">GGTG_08670</name>
</gene>
<keyword evidence="4" id="KW-1185">Reference proteome</keyword>
<evidence type="ECO:0000313" key="3">
    <source>
        <dbReference type="EnsemblFungi" id="EJT74832"/>
    </source>
</evidence>
<reference evidence="3" key="5">
    <citation type="submission" date="2018-04" db="UniProtKB">
        <authorList>
            <consortium name="EnsemblFungi"/>
        </authorList>
    </citation>
    <scope>IDENTIFICATION</scope>
    <source>
        <strain evidence="3">R3-111a-1</strain>
    </source>
</reference>
<dbReference type="EnsemblFungi" id="EJT74832">
    <property type="protein sequence ID" value="EJT74832"/>
    <property type="gene ID" value="GGTG_08670"/>
</dbReference>
<feature type="signal peptide" evidence="1">
    <location>
        <begin position="1"/>
        <end position="18"/>
    </location>
</feature>
<dbReference type="RefSeq" id="XP_009224776.1">
    <property type="nucleotide sequence ID" value="XM_009226512.1"/>
</dbReference>
<name>J3P581_GAET3</name>
<sequence>MRFSGLALALAAAGLSAASPTPQGASQLECPKWGGDIGRFYDGNACCVYDFNIRHCCNLSGDKRLNQVPSCSSEWFSSRDKFSTYRNCNLGRESGAACAGVPKIDQKWNL</sequence>
<evidence type="ECO:0008006" key="5">
    <source>
        <dbReference type="Google" id="ProtNLM"/>
    </source>
</evidence>
<reference evidence="4" key="1">
    <citation type="submission" date="2010-07" db="EMBL/GenBank/DDBJ databases">
        <title>The genome sequence of Gaeumannomyces graminis var. tritici strain R3-111a-1.</title>
        <authorList>
            <consortium name="The Broad Institute Genome Sequencing Platform"/>
            <person name="Ma L.-J."/>
            <person name="Dead R."/>
            <person name="Young S."/>
            <person name="Zeng Q."/>
            <person name="Koehrsen M."/>
            <person name="Alvarado L."/>
            <person name="Berlin A."/>
            <person name="Chapman S.B."/>
            <person name="Chen Z."/>
            <person name="Freedman E."/>
            <person name="Gellesch M."/>
            <person name="Goldberg J."/>
            <person name="Griggs A."/>
            <person name="Gujja S."/>
            <person name="Heilman E.R."/>
            <person name="Heiman D."/>
            <person name="Hepburn T."/>
            <person name="Howarth C."/>
            <person name="Jen D."/>
            <person name="Larson L."/>
            <person name="Mehta T."/>
            <person name="Neiman D."/>
            <person name="Pearson M."/>
            <person name="Roberts A."/>
            <person name="Saif S."/>
            <person name="Shea T."/>
            <person name="Shenoy N."/>
            <person name="Sisk P."/>
            <person name="Stolte C."/>
            <person name="Sykes S."/>
            <person name="Walk T."/>
            <person name="White J."/>
            <person name="Yandava C."/>
            <person name="Haas B."/>
            <person name="Nusbaum C."/>
            <person name="Birren B."/>
        </authorList>
    </citation>
    <scope>NUCLEOTIDE SEQUENCE [LARGE SCALE GENOMIC DNA]</scope>
    <source>
        <strain evidence="4">R3-111a-1</strain>
    </source>
</reference>
<dbReference type="GeneID" id="20349128"/>
<protein>
    <recommendedName>
        <fullName evidence="5">Extracellular membrane protein CFEM domain-containing protein</fullName>
    </recommendedName>
</protein>